<evidence type="ECO:0000313" key="3">
    <source>
        <dbReference type="Proteomes" id="UP000186106"/>
    </source>
</evidence>
<evidence type="ECO:0000313" key="1">
    <source>
        <dbReference type="EMBL" id="AZA98952.1"/>
    </source>
</evidence>
<dbReference type="RefSeq" id="WP_076351483.1">
    <property type="nucleotide sequence ID" value="NZ_CP033926.1"/>
</dbReference>
<dbReference type="AlphaFoldDB" id="A0A1N7HVJ0"/>
<evidence type="ECO:0000313" key="4">
    <source>
        <dbReference type="Proteomes" id="UP000279541"/>
    </source>
</evidence>
<name>A0A1N7HVJ0_9FLAO</name>
<accession>A0A1N7HVJ0</accession>
<proteinExistence type="predicted"/>
<reference evidence="1 4" key="2">
    <citation type="submission" date="2018-11" db="EMBL/GenBank/DDBJ databases">
        <title>Proposal to divide the Flavobacteriaceae and reorganize its genera based on Amino Acid Identity values calculated from whole genome sequences.</title>
        <authorList>
            <person name="Nicholson A.C."/>
            <person name="Gulvik C.A."/>
            <person name="Whitney A.M."/>
            <person name="Humrighouse B.W."/>
            <person name="Bell M."/>
            <person name="Holmes B."/>
            <person name="Steigerwalt A.G."/>
            <person name="Villarma A."/>
            <person name="Sheth M."/>
            <person name="Batra D."/>
            <person name="Pryor J."/>
            <person name="Bernardet J.-F."/>
            <person name="Hugo C."/>
            <person name="Kampfer P."/>
            <person name="Newman J."/>
            <person name="McQuiston J.R."/>
        </authorList>
    </citation>
    <scope>NUCLEOTIDE SEQUENCE [LARGE SCALE GENOMIC DNA]</scope>
    <source>
        <strain evidence="1 4">DSM 16927</strain>
    </source>
</reference>
<organism evidence="2 3">
    <name type="scientific">Chryseobacterium joostei</name>
    <dbReference type="NCBI Taxonomy" id="112234"/>
    <lineage>
        <taxon>Bacteria</taxon>
        <taxon>Pseudomonadati</taxon>
        <taxon>Bacteroidota</taxon>
        <taxon>Flavobacteriia</taxon>
        <taxon>Flavobacteriales</taxon>
        <taxon>Weeksellaceae</taxon>
        <taxon>Chryseobacterium group</taxon>
        <taxon>Chryseobacterium</taxon>
    </lineage>
</organism>
<dbReference type="Proteomes" id="UP000279541">
    <property type="component" value="Chromosome"/>
</dbReference>
<dbReference type="EMBL" id="CP033926">
    <property type="protein sequence ID" value="AZA98952.1"/>
    <property type="molecule type" value="Genomic_DNA"/>
</dbReference>
<dbReference type="KEGG" id="cjt:EG359_04745"/>
<evidence type="ECO:0000313" key="2">
    <source>
        <dbReference type="EMBL" id="SIS28874.1"/>
    </source>
</evidence>
<dbReference type="Proteomes" id="UP000186106">
    <property type="component" value="Unassembled WGS sequence"/>
</dbReference>
<sequence length="71" mass="7545">MKSKILSIGKKLTKSELRVISGGNGNVRCTNSSGYCVFIGPGCREDKCQLPIPLEPIDPDGPVIFPDPGSL</sequence>
<protein>
    <recommendedName>
        <fullName evidence="5">Bacteriocin-type signal sequence-containing protein</fullName>
    </recommendedName>
</protein>
<dbReference type="OrthoDB" id="1264766at2"/>
<keyword evidence="4" id="KW-1185">Reference proteome</keyword>
<evidence type="ECO:0008006" key="5">
    <source>
        <dbReference type="Google" id="ProtNLM"/>
    </source>
</evidence>
<dbReference type="EMBL" id="FTNZ01000001">
    <property type="protein sequence ID" value="SIS28874.1"/>
    <property type="molecule type" value="Genomic_DNA"/>
</dbReference>
<reference evidence="2 3" key="1">
    <citation type="submission" date="2017-01" db="EMBL/GenBank/DDBJ databases">
        <authorList>
            <person name="Mah S.A."/>
            <person name="Swanson W.J."/>
            <person name="Moy G.W."/>
            <person name="Vacquier V.D."/>
        </authorList>
    </citation>
    <scope>NUCLEOTIDE SEQUENCE [LARGE SCALE GENOMIC DNA]</scope>
    <source>
        <strain evidence="2 3">DSM 16927</strain>
    </source>
</reference>
<gene>
    <name evidence="1" type="ORF">EG359_04745</name>
    <name evidence="2" type="ORF">SAMN05421768_101413</name>
</gene>